<organism evidence="3">
    <name type="scientific">hydrothermal vent metagenome</name>
    <dbReference type="NCBI Taxonomy" id="652676"/>
    <lineage>
        <taxon>unclassified sequences</taxon>
        <taxon>metagenomes</taxon>
        <taxon>ecological metagenomes</taxon>
    </lineage>
</organism>
<feature type="domain" description="Activator of Hsp90 ATPase homologue 1/2-like C-terminal" evidence="2">
    <location>
        <begin position="13"/>
        <end position="138"/>
    </location>
</feature>
<dbReference type="EMBL" id="CZQD01000019">
    <property type="protein sequence ID" value="CUS56183.1"/>
    <property type="molecule type" value="Genomic_DNA"/>
</dbReference>
<comment type="similarity">
    <text evidence="1">Belongs to the AHA1 family.</text>
</comment>
<dbReference type="Pfam" id="PF08327">
    <property type="entry name" value="AHSA1"/>
    <property type="match status" value="1"/>
</dbReference>
<evidence type="ECO:0000313" key="3">
    <source>
        <dbReference type="EMBL" id="CUS56183.1"/>
    </source>
</evidence>
<dbReference type="InterPro" id="IPR023393">
    <property type="entry name" value="START-like_dom_sf"/>
</dbReference>
<evidence type="ECO:0000259" key="2">
    <source>
        <dbReference type="Pfam" id="PF08327"/>
    </source>
</evidence>
<reference evidence="3" key="1">
    <citation type="submission" date="2015-10" db="EMBL/GenBank/DDBJ databases">
        <authorList>
            <person name="Gilbert D.G."/>
        </authorList>
    </citation>
    <scope>NUCLEOTIDE SEQUENCE</scope>
</reference>
<accession>A0A160TYH1</accession>
<dbReference type="CDD" id="cd07814">
    <property type="entry name" value="SRPBCC_CalC_Aha1-like"/>
    <property type="match status" value="1"/>
</dbReference>
<dbReference type="Gene3D" id="3.30.530.20">
    <property type="match status" value="1"/>
</dbReference>
<dbReference type="AlphaFoldDB" id="A0A160TYH1"/>
<proteinExistence type="inferred from homology"/>
<evidence type="ECO:0000256" key="1">
    <source>
        <dbReference type="ARBA" id="ARBA00006817"/>
    </source>
</evidence>
<gene>
    <name evidence="3" type="ORF">MGWOODY_Hyp1976</name>
</gene>
<protein>
    <recommendedName>
        <fullName evidence="2">Activator of Hsp90 ATPase homologue 1/2-like C-terminal domain-containing protein</fullName>
    </recommendedName>
</protein>
<dbReference type="SUPFAM" id="SSF55961">
    <property type="entry name" value="Bet v1-like"/>
    <property type="match status" value="1"/>
</dbReference>
<sequence length="140" mass="16039">MTDATLTKTIFINAAPERVWTYLVEPDKLARWFHESDKMLDAGQDYALLRENKDKPDPKMCWGRVIVSEPPHRLVYTFTHAFLGGHETEVAWQLEEAFGGTKLTLVHSGFEAFAGDVFDMLTSHDKGWDQHFTRLRVVAS</sequence>
<name>A0A160TYH1_9ZZZZ</name>
<dbReference type="InterPro" id="IPR013538">
    <property type="entry name" value="ASHA1/2-like_C"/>
</dbReference>